<sequence length="731" mass="81690">MAAEKRGSIAFFTTYRPPVPLDIFSCPQQPTLKQDELHMTDGVSYNYNGQVIPSAALKTILKRPKLASEGKEADVDSGRLSGMVFVSERGNLETLHIALRFNDNKPTVKVFSFADVFGTFNGVRMEDSGCIAGDYLVYVSTMEPAKERRQPWTAVYKTNLKTGETDRLTPSEEADLTPSVSPSGKKIAVASFRNFKRKGGWAGEIENLKTDIYMMDVESGGVGKENERKLVVGNGGWPTWGSDNVIFFHRKDEDKGKDKDENEKLKFWGVYRYDFSTGVTSRVTPNGIDARTPAAINANAVAVATIRKPSKFGAVRVEEQYRHIEIFDSSRPEQNIRITLKTTPKADHFNPFVIDGGKRIGYHRCHSELLKSGDHIQREFHKLESPHPDVGLFRVSGVFPTFSKDGSKLAFVDNEFKAVWVADKQGLHVFYKTSGPDNIFSPVWNQDPQKDILYACMGPSFQAKETVNIFAFHVVAGRARARKQLTKGFNNAFPSSNPDGTKLVFRSTRHGPKNLYIMHDAQAGEDGGSKITRLTTGDWTDTHCQWDPKGDWIVFSSSRDKPKDAPKDDIDIELDPGYFVVFLVKWNDSSVRVRVIGSASNLAGHVNHPFFSPDGNSIVVTSDLAAVSVDPTSLPLFEHSVRPYGDIFTVNIDRDDINKNKDVEKFNRITHSRYENSTATWTMFSTQDLNAEWNQLFNKPGAYTSSCPYAHGDGGESFHMTGHLCIPKRCC</sequence>
<proteinExistence type="predicted"/>
<name>A0ACB7YMJ6_9ERIC</name>
<evidence type="ECO:0000313" key="2">
    <source>
        <dbReference type="Proteomes" id="UP000828048"/>
    </source>
</evidence>
<evidence type="ECO:0000313" key="1">
    <source>
        <dbReference type="EMBL" id="KAH7854359.1"/>
    </source>
</evidence>
<keyword evidence="2" id="KW-1185">Reference proteome</keyword>
<dbReference type="Proteomes" id="UP000828048">
    <property type="component" value="Chromosome 11"/>
</dbReference>
<gene>
    <name evidence="1" type="ORF">Vadar_012953</name>
</gene>
<organism evidence="1 2">
    <name type="scientific">Vaccinium darrowii</name>
    <dbReference type="NCBI Taxonomy" id="229202"/>
    <lineage>
        <taxon>Eukaryota</taxon>
        <taxon>Viridiplantae</taxon>
        <taxon>Streptophyta</taxon>
        <taxon>Embryophyta</taxon>
        <taxon>Tracheophyta</taxon>
        <taxon>Spermatophyta</taxon>
        <taxon>Magnoliopsida</taxon>
        <taxon>eudicotyledons</taxon>
        <taxon>Gunneridae</taxon>
        <taxon>Pentapetalae</taxon>
        <taxon>asterids</taxon>
        <taxon>Ericales</taxon>
        <taxon>Ericaceae</taxon>
        <taxon>Vaccinioideae</taxon>
        <taxon>Vaccinieae</taxon>
        <taxon>Vaccinium</taxon>
    </lineage>
</organism>
<protein>
    <submittedName>
        <fullName evidence="1">Uncharacterized protein</fullName>
    </submittedName>
</protein>
<accession>A0ACB7YMJ6</accession>
<reference evidence="1 2" key="1">
    <citation type="journal article" date="2021" name="Hortic Res">
        <title>High-quality reference genome and annotation aids understanding of berry development for evergreen blueberry (Vaccinium darrowii).</title>
        <authorList>
            <person name="Yu J."/>
            <person name="Hulse-Kemp A.M."/>
            <person name="Babiker E."/>
            <person name="Staton M."/>
        </authorList>
    </citation>
    <scope>NUCLEOTIDE SEQUENCE [LARGE SCALE GENOMIC DNA]</scope>
    <source>
        <strain evidence="2">cv. NJ 8807/NJ 8810</strain>
        <tissue evidence="1">Young leaf</tissue>
    </source>
</reference>
<comment type="caution">
    <text evidence="1">The sequence shown here is derived from an EMBL/GenBank/DDBJ whole genome shotgun (WGS) entry which is preliminary data.</text>
</comment>
<dbReference type="EMBL" id="CM037161">
    <property type="protein sequence ID" value="KAH7854359.1"/>
    <property type="molecule type" value="Genomic_DNA"/>
</dbReference>